<gene>
    <name evidence="1" type="primary">avrD</name>
    <name evidence="1" type="ordered locus">Hsero_2993</name>
</gene>
<dbReference type="HOGENOM" id="CLU_073081_0_0_4"/>
<dbReference type="eggNOG" id="ENOG5033346">
    <property type="taxonomic scope" value="Bacteria"/>
</dbReference>
<dbReference type="GeneID" id="29391188"/>
<dbReference type="KEGG" id="hse:Hsero_2993"/>
<keyword evidence="2" id="KW-1185">Reference proteome</keyword>
<dbReference type="Pfam" id="PF05655">
    <property type="entry name" value="AvrD"/>
    <property type="match status" value="2"/>
</dbReference>
<evidence type="ECO:0000313" key="2">
    <source>
        <dbReference type="Proteomes" id="UP000000329"/>
    </source>
</evidence>
<dbReference type="InterPro" id="IPR008799">
    <property type="entry name" value="Pseudomon_AvrD"/>
</dbReference>
<dbReference type="EMBL" id="CP002039">
    <property type="protein sequence ID" value="ADJ64481.1"/>
    <property type="molecule type" value="Genomic_DNA"/>
</dbReference>
<protein>
    <submittedName>
        <fullName evidence="1">Avirulence D protein</fullName>
    </submittedName>
</protein>
<name>D8J0C5_HERSS</name>
<sequence>MSFSYYQSIDEFLGARESRYFGCGYVNTRQVMSNFALEEKDDVLNFSCIGSVLLPEVWSEKGESRQKPHLSSIDAIEFAILCLGSVFRQVFPEDEFSLELVEKMEVFAGKEPVEESLDAITLHGSIREARPGAYVLEMGISSMRVSLVFFHEKRRSQFGVGQEKQAIVINELMLNQGALNASAIVSPERKNTAESWALSSCFAAGLQLGQVLLYKLDNLSRETSSTLWMRRLSIDIFPGIPALDMPQPIYAKLKNVKKLKMAHQDWRCATISSLMCNTRIDCDVAHKI</sequence>
<evidence type="ECO:0000313" key="1">
    <source>
        <dbReference type="EMBL" id="ADJ64481.1"/>
    </source>
</evidence>
<dbReference type="OrthoDB" id="4919083at2"/>
<accession>D8J0C5</accession>
<organism evidence="1 2">
    <name type="scientific">Herbaspirillum seropedicae (strain SmR1)</name>
    <dbReference type="NCBI Taxonomy" id="757424"/>
    <lineage>
        <taxon>Bacteria</taxon>
        <taxon>Pseudomonadati</taxon>
        <taxon>Pseudomonadota</taxon>
        <taxon>Betaproteobacteria</taxon>
        <taxon>Burkholderiales</taxon>
        <taxon>Oxalobacteraceae</taxon>
        <taxon>Herbaspirillum</taxon>
    </lineage>
</organism>
<dbReference type="Proteomes" id="UP000000329">
    <property type="component" value="Chromosome"/>
</dbReference>
<reference evidence="1 2" key="1">
    <citation type="submission" date="2010-04" db="EMBL/GenBank/DDBJ databases">
        <title>The genome of Herbaspirillum seropedicae SmR1, an endophytic, nitrogen-fixing, plant-growth promoting beta-Proteobacteria.</title>
        <authorList>
            <person name="Pedrosa F.O."/>
            <person name="Monteiro R.A."/>
            <person name="Wassem R."/>
            <person name="Cruz L.M."/>
            <person name="Ayub R.A."/>
            <person name="Colauto N.B."/>
            <person name="Fernandez M.A."/>
            <person name="Fungaro M.H.P."/>
            <person name="Grisard E.C."/>
            <person name="Hungria M."/>
            <person name="Madeira H.M.F."/>
            <person name="Nodari R.O."/>
            <person name="Osaku C.A."/>
            <person name="Petzl-Erler M.L."/>
            <person name="Terenzi H."/>
            <person name="Vieira L.G.E."/>
            <person name="Almeida M.I.M."/>
            <person name="Alves L.R."/>
            <person name="Arantes O.M.N."/>
            <person name="Balsanelli E."/>
            <person name="Barcellos F.G."/>
            <person name="Baura V.A."/>
            <person name="Binde D.R."/>
            <person name="Campo R.J."/>
            <person name="Chubatsu L.S."/>
            <person name="Chueire L.M.O."/>
            <person name="Ciferri R.R."/>
            <person name="Correa L.C."/>
            <person name="da Conceicao Silva J.L."/>
            <person name="Dabul A.N.G."/>
            <person name="Dambros B.P."/>
            <person name="Faoro H."/>
            <person name="Favetti A."/>
            <person name="Friedermann G."/>
            <person name="Furlaneto M.C."/>
            <person name="Gasques L.S."/>
            <person name="Gimenes C.C.T."/>
            <person name="Gioppo N.M.R."/>
            <person name="Glienke-Blanco C."/>
            <person name="Godoy L.P."/>
            <person name="Guerra M.P."/>
            <person name="Karp S."/>
            <person name="Kava-Cordeiro V."/>
            <person name="Margarido V.P."/>
            <person name="Mathioni S.M."/>
            <person name="Menck-Soares M.A."/>
            <person name="Murace N.K."/>
            <person name="Nicolas M.F."/>
            <person name="Oliveira C.E.C."/>
            <person name="Pagnan N.A.B."/>
            <person name="Pamphile J.A."/>
            <person name="Patussi E.V."/>
            <person name="Pereira L.F.P."/>
            <person name="Pereira-Ferrari L."/>
            <person name="Pinto F.G.S."/>
            <person name="Precoma C."/>
            <person name="Prioli A.J."/>
            <person name="Prioli S.M.A.P."/>
            <person name="Raittz R.T."/>
            <person name="Ramos H.J.O."/>
            <person name="Ribeiro E.M.S.F."/>
            <person name="Rigo L.U."/>
            <person name="Rocha C.L.M.S.C."/>
            <person name="Rocha S.N."/>
            <person name="Santos K."/>
            <person name="Satori D."/>
            <person name="Silva A.G."/>
            <person name="Simao R.C.G."/>
            <person name="Soares M.A.M."/>
            <person name="Souza E.M."/>
            <person name="Steffens M.B.R."/>
            <person name="Steindel M."/>
            <person name="Tadra-Sfeir M.Z."/>
            <person name="Takahashi E.K."/>
            <person name="Torres R.A."/>
            <person name="Valle J.S."/>
            <person name="Vernal J.I."/>
            <person name="Vilas-Boas L.A."/>
            <person name="Watanabe M.A.E."/>
            <person name="Weiss V.A."/>
            <person name="Yates M.A."/>
            <person name="Souza E.M."/>
        </authorList>
    </citation>
    <scope>NUCLEOTIDE SEQUENCE [LARGE SCALE GENOMIC DNA]</scope>
    <source>
        <strain evidence="1 2">SmR1</strain>
    </source>
</reference>
<proteinExistence type="predicted"/>
<dbReference type="STRING" id="757424.Hsero_2993"/>
<dbReference type="AlphaFoldDB" id="D8J0C5"/>
<dbReference type="RefSeq" id="WP_013234950.1">
    <property type="nucleotide sequence ID" value="NC_014323.1"/>
</dbReference>